<dbReference type="SUPFAM" id="SSF55729">
    <property type="entry name" value="Acyl-CoA N-acyltransferases (Nat)"/>
    <property type="match status" value="1"/>
</dbReference>
<reference evidence="1" key="1">
    <citation type="submission" date="2020-05" db="EMBL/GenBank/DDBJ databases">
        <authorList>
            <person name="Chiriac C."/>
            <person name="Salcher M."/>
            <person name="Ghai R."/>
            <person name="Kavagutti S V."/>
        </authorList>
    </citation>
    <scope>NUCLEOTIDE SEQUENCE</scope>
</reference>
<organism evidence="1">
    <name type="scientific">freshwater metagenome</name>
    <dbReference type="NCBI Taxonomy" id="449393"/>
    <lineage>
        <taxon>unclassified sequences</taxon>
        <taxon>metagenomes</taxon>
        <taxon>ecological metagenomes</taxon>
    </lineage>
</organism>
<dbReference type="InterPro" id="IPR016181">
    <property type="entry name" value="Acyl_CoA_acyltransferase"/>
</dbReference>
<dbReference type="AlphaFoldDB" id="A0A6J6WSS9"/>
<proteinExistence type="predicted"/>
<gene>
    <name evidence="1" type="ORF">UFOPK2958_00935</name>
</gene>
<dbReference type="EMBL" id="CAFAAB010000105">
    <property type="protein sequence ID" value="CAB4787760.1"/>
    <property type="molecule type" value="Genomic_DNA"/>
</dbReference>
<sequence>MSIQPANGADHDELQQLCNSFVGELCVGRGGRELRGDLSALFECESESLASRLAAEAQSGWIAHDATILGFGFWFRGVGLIYVAPEGRQQGTGRGLYNAIRTKHTVIDFWVRPGDRSAKSFGEALGLKARKLVMNESQGADDEE</sequence>
<protein>
    <submittedName>
        <fullName evidence="1">Unannotated protein</fullName>
    </submittedName>
</protein>
<dbReference type="Gene3D" id="3.40.630.30">
    <property type="match status" value="1"/>
</dbReference>
<name>A0A6J6WSS9_9ZZZZ</name>
<evidence type="ECO:0000313" key="1">
    <source>
        <dbReference type="EMBL" id="CAB4787760.1"/>
    </source>
</evidence>
<accession>A0A6J6WSS9</accession>